<dbReference type="OrthoDB" id="1742302at2759"/>
<proteinExistence type="predicted"/>
<name>A0A9Q1Q6A4_9CARY</name>
<protein>
    <submittedName>
        <fullName evidence="1">Uncharacterized protein</fullName>
    </submittedName>
</protein>
<keyword evidence="2" id="KW-1185">Reference proteome</keyword>
<gene>
    <name evidence="1" type="ORF">Cgig2_023276</name>
</gene>
<evidence type="ECO:0000313" key="2">
    <source>
        <dbReference type="Proteomes" id="UP001153076"/>
    </source>
</evidence>
<reference evidence="1" key="1">
    <citation type="submission" date="2022-04" db="EMBL/GenBank/DDBJ databases">
        <title>Carnegiea gigantea Genome sequencing and assembly v2.</title>
        <authorList>
            <person name="Copetti D."/>
            <person name="Sanderson M.J."/>
            <person name="Burquez A."/>
            <person name="Wojciechowski M.F."/>
        </authorList>
    </citation>
    <scope>NUCLEOTIDE SEQUENCE</scope>
    <source>
        <strain evidence="1">SGP5-SGP5p</strain>
        <tissue evidence="1">Aerial part</tissue>
    </source>
</reference>
<accession>A0A9Q1Q6A4</accession>
<dbReference type="EMBL" id="JAKOGI010000755">
    <property type="protein sequence ID" value="KAJ8430782.1"/>
    <property type="molecule type" value="Genomic_DNA"/>
</dbReference>
<comment type="caution">
    <text evidence="1">The sequence shown here is derived from an EMBL/GenBank/DDBJ whole genome shotgun (WGS) entry which is preliminary data.</text>
</comment>
<dbReference type="AlphaFoldDB" id="A0A9Q1Q6A4"/>
<sequence length="201" mass="23264">MWSKHKDFKEIITSHLYIEGSSPLKTLYNYLQQVRGPLMRLNKTHFSDLKKQQLRARRHLEQKQLESQQHPREKLRAQEEQAARDKYISILSSSMALIKQQCKLEWIKYGDDSTRLFFAKAKQRKLSSYIYSLKDQEGRLVEGFEQPEDKYLPTSSNFTCASHLPPRTSRMPSSLYPCIHPVVPMAIVAASSSPLGSKLGH</sequence>
<organism evidence="1 2">
    <name type="scientific">Carnegiea gigantea</name>
    <dbReference type="NCBI Taxonomy" id="171969"/>
    <lineage>
        <taxon>Eukaryota</taxon>
        <taxon>Viridiplantae</taxon>
        <taxon>Streptophyta</taxon>
        <taxon>Embryophyta</taxon>
        <taxon>Tracheophyta</taxon>
        <taxon>Spermatophyta</taxon>
        <taxon>Magnoliopsida</taxon>
        <taxon>eudicotyledons</taxon>
        <taxon>Gunneridae</taxon>
        <taxon>Pentapetalae</taxon>
        <taxon>Caryophyllales</taxon>
        <taxon>Cactineae</taxon>
        <taxon>Cactaceae</taxon>
        <taxon>Cactoideae</taxon>
        <taxon>Echinocereeae</taxon>
        <taxon>Carnegiea</taxon>
    </lineage>
</organism>
<evidence type="ECO:0000313" key="1">
    <source>
        <dbReference type="EMBL" id="KAJ8430782.1"/>
    </source>
</evidence>
<dbReference type="Proteomes" id="UP001153076">
    <property type="component" value="Unassembled WGS sequence"/>
</dbReference>